<dbReference type="Gene3D" id="3.40.50.2020">
    <property type="match status" value="1"/>
</dbReference>
<name>A0A1F7H2A2_9BACT</name>
<dbReference type="InterPro" id="IPR050118">
    <property type="entry name" value="Pur/Pyrimidine_PRTase"/>
</dbReference>
<accession>A0A1F7H2A2</accession>
<keyword evidence="1" id="KW-0808">Transferase</keyword>
<dbReference type="Proteomes" id="UP000177913">
    <property type="component" value="Unassembled WGS sequence"/>
</dbReference>
<evidence type="ECO:0000313" key="4">
    <source>
        <dbReference type="Proteomes" id="UP000177913"/>
    </source>
</evidence>
<dbReference type="GO" id="GO:0006166">
    <property type="term" value="P:purine ribonucleoside salvage"/>
    <property type="evidence" value="ECO:0007669"/>
    <property type="project" value="UniProtKB-KW"/>
</dbReference>
<gene>
    <name evidence="3" type="ORF">A3C25_03125</name>
</gene>
<keyword evidence="2" id="KW-0660">Purine salvage</keyword>
<comment type="caution">
    <text evidence="3">The sequence shown here is derived from an EMBL/GenBank/DDBJ whole genome shotgun (WGS) entry which is preliminary data.</text>
</comment>
<dbReference type="GO" id="GO:0016740">
    <property type="term" value="F:transferase activity"/>
    <property type="evidence" value="ECO:0007669"/>
    <property type="project" value="UniProtKB-KW"/>
</dbReference>
<evidence type="ECO:0000256" key="1">
    <source>
        <dbReference type="ARBA" id="ARBA00022679"/>
    </source>
</evidence>
<dbReference type="CDD" id="cd06223">
    <property type="entry name" value="PRTases_typeI"/>
    <property type="match status" value="1"/>
</dbReference>
<organism evidence="3 4">
    <name type="scientific">Candidatus Roizmanbacteria bacterium RIFCSPHIGHO2_02_FULL_38_11</name>
    <dbReference type="NCBI Taxonomy" id="1802039"/>
    <lineage>
        <taxon>Bacteria</taxon>
        <taxon>Candidatus Roizmaniibacteriota</taxon>
    </lineage>
</organism>
<dbReference type="AlphaFoldDB" id="A0A1F7H2A2"/>
<proteinExistence type="predicted"/>
<evidence type="ECO:0008006" key="5">
    <source>
        <dbReference type="Google" id="ProtNLM"/>
    </source>
</evidence>
<evidence type="ECO:0000313" key="3">
    <source>
        <dbReference type="EMBL" id="OGK25024.1"/>
    </source>
</evidence>
<dbReference type="InterPro" id="IPR000836">
    <property type="entry name" value="PRTase_dom"/>
</dbReference>
<dbReference type="PANTHER" id="PTHR43864">
    <property type="entry name" value="HYPOXANTHINE/GUANINE PHOSPHORIBOSYLTRANSFERASE"/>
    <property type="match status" value="1"/>
</dbReference>
<sequence length="247" mass="26824">MRGDETKVIQPGTILSLEDSLDFVIGNEALTPAARLLTENIIRYGRVFAIKTESGEVMVLDVKQFLNHRVDISLMMIIGEEIANAVRDLQPEFVLTAPSSGISPAFAVAIHLGNIPLIYTQRTAPITFNDAPILTTASYSYTTGKAEPMTASGNCIPADQRGVAIDDFLDTGRKSQNLIAITQQAGSSLVGFGYAIEKSKYGGRNQVLSAGVFRVHPVLDIENMQPGRIQIKGIPHWLSLRKNGLTQ</sequence>
<protein>
    <recommendedName>
        <fullName evidence="5">Phosphoribosyltransferase domain-containing protein</fullName>
    </recommendedName>
</protein>
<reference evidence="3 4" key="1">
    <citation type="journal article" date="2016" name="Nat. Commun.">
        <title>Thousands of microbial genomes shed light on interconnected biogeochemical processes in an aquifer system.</title>
        <authorList>
            <person name="Anantharaman K."/>
            <person name="Brown C.T."/>
            <person name="Hug L.A."/>
            <person name="Sharon I."/>
            <person name="Castelle C.J."/>
            <person name="Probst A.J."/>
            <person name="Thomas B.C."/>
            <person name="Singh A."/>
            <person name="Wilkins M.J."/>
            <person name="Karaoz U."/>
            <person name="Brodie E.L."/>
            <person name="Williams K.H."/>
            <person name="Hubbard S.S."/>
            <person name="Banfield J.F."/>
        </authorList>
    </citation>
    <scope>NUCLEOTIDE SEQUENCE [LARGE SCALE GENOMIC DNA]</scope>
</reference>
<dbReference type="InterPro" id="IPR029057">
    <property type="entry name" value="PRTase-like"/>
</dbReference>
<dbReference type="PANTHER" id="PTHR43864:SF1">
    <property type="entry name" value="XANTHINE PHOSPHORIBOSYLTRANSFERASE"/>
    <property type="match status" value="1"/>
</dbReference>
<dbReference type="SUPFAM" id="SSF53271">
    <property type="entry name" value="PRTase-like"/>
    <property type="match status" value="1"/>
</dbReference>
<dbReference type="EMBL" id="MFZO01000019">
    <property type="protein sequence ID" value="OGK25024.1"/>
    <property type="molecule type" value="Genomic_DNA"/>
</dbReference>
<evidence type="ECO:0000256" key="2">
    <source>
        <dbReference type="ARBA" id="ARBA00022726"/>
    </source>
</evidence>